<evidence type="ECO:0000256" key="1">
    <source>
        <dbReference type="SAM" id="MobiDB-lite"/>
    </source>
</evidence>
<accession>A0A6J4V413</accession>
<sequence length="48" mass="5181">MTAGRGRDMPLPERTIPVHDRSNIRGNARTASPSGHSRVGVGVLIHFC</sequence>
<gene>
    <name evidence="2" type="ORF">AVDCRST_MAG87-2083</name>
</gene>
<proteinExistence type="predicted"/>
<dbReference type="EMBL" id="CADCWJ010000472">
    <property type="protein sequence ID" value="CAA9567502.1"/>
    <property type="molecule type" value="Genomic_DNA"/>
</dbReference>
<dbReference type="AlphaFoldDB" id="A0A6J4V413"/>
<evidence type="ECO:0000313" key="2">
    <source>
        <dbReference type="EMBL" id="CAA9567502.1"/>
    </source>
</evidence>
<protein>
    <submittedName>
        <fullName evidence="2">Uncharacterized protein</fullName>
    </submittedName>
</protein>
<reference evidence="2" key="1">
    <citation type="submission" date="2020-02" db="EMBL/GenBank/DDBJ databases">
        <authorList>
            <person name="Meier V. D."/>
        </authorList>
    </citation>
    <scope>NUCLEOTIDE SEQUENCE</scope>
    <source>
        <strain evidence="2">AVDCRST_MAG87</strain>
    </source>
</reference>
<feature type="compositionally biased region" description="Basic and acidic residues" evidence="1">
    <location>
        <begin position="1"/>
        <end position="23"/>
    </location>
</feature>
<name>A0A6J4V413_9BACT</name>
<feature type="region of interest" description="Disordered" evidence="1">
    <location>
        <begin position="1"/>
        <end position="36"/>
    </location>
</feature>
<organism evidence="2">
    <name type="scientific">uncultured Thermomicrobiales bacterium</name>
    <dbReference type="NCBI Taxonomy" id="1645740"/>
    <lineage>
        <taxon>Bacteria</taxon>
        <taxon>Pseudomonadati</taxon>
        <taxon>Thermomicrobiota</taxon>
        <taxon>Thermomicrobia</taxon>
        <taxon>Thermomicrobiales</taxon>
        <taxon>environmental samples</taxon>
    </lineage>
</organism>